<dbReference type="Proteomes" id="UP000326179">
    <property type="component" value="Chromosome"/>
</dbReference>
<keyword evidence="1" id="KW-0732">Signal</keyword>
<evidence type="ECO:0000313" key="3">
    <source>
        <dbReference type="Proteomes" id="UP000326179"/>
    </source>
</evidence>
<sequence length="148" mass="15732">MIRIRTTMTAGAAFVGALALALSAAGPAAADDSWQQGARTSNPGSAALCVGSLDKARVCFNPSGDKIYVYDGDADSASAVADWENYKHWSDNSVYRSGQCMNSEGAGTWVVCNKDFYEDGLLLMTARTYGRSAGRWTGSYGFDSLRTS</sequence>
<name>A0A5Q0LMN5_9ACTN</name>
<accession>A0A5Q0LMN5</accession>
<feature type="chain" id="PRO_5024826860" evidence="1">
    <location>
        <begin position="31"/>
        <end position="148"/>
    </location>
</feature>
<proteinExistence type="predicted"/>
<feature type="signal peptide" evidence="1">
    <location>
        <begin position="1"/>
        <end position="30"/>
    </location>
</feature>
<dbReference type="RefSeq" id="WP_153292610.1">
    <property type="nucleotide sequence ID" value="NZ_CP045643.1"/>
</dbReference>
<dbReference type="KEGG" id="sfy:GFH48_38815"/>
<organism evidence="2 3">
    <name type="scientific">Streptomyces fagopyri</name>
    <dbReference type="NCBI Taxonomy" id="2662397"/>
    <lineage>
        <taxon>Bacteria</taxon>
        <taxon>Bacillati</taxon>
        <taxon>Actinomycetota</taxon>
        <taxon>Actinomycetes</taxon>
        <taxon>Kitasatosporales</taxon>
        <taxon>Streptomycetaceae</taxon>
        <taxon>Streptomyces</taxon>
    </lineage>
</organism>
<gene>
    <name evidence="2" type="ORF">GFH48_38815</name>
</gene>
<dbReference type="AlphaFoldDB" id="A0A5Q0LMN5"/>
<protein>
    <submittedName>
        <fullName evidence="2">Uncharacterized protein</fullName>
    </submittedName>
</protein>
<reference evidence="2 3" key="1">
    <citation type="submission" date="2019-10" db="EMBL/GenBank/DDBJ databases">
        <title>A novel species.</title>
        <authorList>
            <person name="Gao J."/>
        </authorList>
    </citation>
    <scope>NUCLEOTIDE SEQUENCE [LARGE SCALE GENOMIC DNA]</scope>
    <source>
        <strain evidence="2 3">QMT-28</strain>
    </source>
</reference>
<dbReference type="EMBL" id="CP045643">
    <property type="protein sequence ID" value="QFZ78435.1"/>
    <property type="molecule type" value="Genomic_DNA"/>
</dbReference>
<evidence type="ECO:0000313" key="2">
    <source>
        <dbReference type="EMBL" id="QFZ78435.1"/>
    </source>
</evidence>
<evidence type="ECO:0000256" key="1">
    <source>
        <dbReference type="SAM" id="SignalP"/>
    </source>
</evidence>
<keyword evidence="3" id="KW-1185">Reference proteome</keyword>